<dbReference type="EMBL" id="AM920435">
    <property type="protein sequence ID" value="CAP85823.1"/>
    <property type="molecule type" value="Genomic_DNA"/>
</dbReference>
<sequence length="283" mass="31560">MWTTAEYLLVTSDSESKTIKMTDTREVILLDNLDIAQLRILRVKMIGRNNTRAEITRANAAIRSSHAQLMRDFDGQPELLMPATIAMNHSLALLAYMSRIKGFVFLPTPRYDTPEVRSLVYLTHLITSYWTLPSRIVTIRGQGRILTPIGDCPLVPEGIEGNRVELLACLSWAEQFWLNVEGDFGPGEDGESGFLLPRDLIDGIAACVRHLVSSFDNFTKAHRRAHSLAGTNLSHVSSRSSLVVPGNLAVNFDSEWAELSVESSHCPHSRAAEEPARSWYILS</sequence>
<dbReference type="AlphaFoldDB" id="B6HEB9"/>
<name>B6HEB9_PENRW</name>
<evidence type="ECO:0000313" key="2">
    <source>
        <dbReference type="Proteomes" id="UP000000724"/>
    </source>
</evidence>
<protein>
    <submittedName>
        <fullName evidence="1">Uncharacterized protein</fullName>
    </submittedName>
</protein>
<dbReference type="VEuPathDB" id="FungiDB:PCH_Pc20g04940"/>
<organism evidence="1 2">
    <name type="scientific">Penicillium rubens (strain ATCC 28089 / DSM 1075 / NRRL 1951 / Wisconsin 54-1255)</name>
    <name type="common">Penicillium chrysogenum</name>
    <dbReference type="NCBI Taxonomy" id="500485"/>
    <lineage>
        <taxon>Eukaryota</taxon>
        <taxon>Fungi</taxon>
        <taxon>Dikarya</taxon>
        <taxon>Ascomycota</taxon>
        <taxon>Pezizomycotina</taxon>
        <taxon>Eurotiomycetes</taxon>
        <taxon>Eurotiomycetidae</taxon>
        <taxon>Eurotiales</taxon>
        <taxon>Aspergillaceae</taxon>
        <taxon>Penicillium</taxon>
        <taxon>Penicillium chrysogenum species complex</taxon>
    </lineage>
</organism>
<accession>B6HEB9</accession>
<dbReference type="Proteomes" id="UP000000724">
    <property type="component" value="Contig Pc00c20"/>
</dbReference>
<gene>
    <name evidence="1" type="ORF">Pc20g04940</name>
    <name evidence="1" type="ORF">PCH_Pc20g04940</name>
</gene>
<keyword evidence="2" id="KW-1185">Reference proteome</keyword>
<dbReference type="OrthoDB" id="4368112at2759"/>
<dbReference type="HOGENOM" id="CLU_983874_0_0_1"/>
<proteinExistence type="predicted"/>
<dbReference type="OMA" id="VESSHCP"/>
<dbReference type="STRING" id="500485.B6HEB9"/>
<evidence type="ECO:0000313" key="1">
    <source>
        <dbReference type="EMBL" id="CAP85823.1"/>
    </source>
</evidence>
<reference evidence="1 2" key="1">
    <citation type="journal article" date="2008" name="Nat. Biotechnol.">
        <title>Genome sequencing and analysis of the filamentous fungus Penicillium chrysogenum.</title>
        <authorList>
            <person name="van den Berg M.A."/>
            <person name="Albang R."/>
            <person name="Albermann K."/>
            <person name="Badger J.H."/>
            <person name="Daran J.-M."/>
            <person name="Driessen A.J.M."/>
            <person name="Garcia-Estrada C."/>
            <person name="Fedorova N.D."/>
            <person name="Harris D.M."/>
            <person name="Heijne W.H.M."/>
            <person name="Joardar V.S."/>
            <person name="Kiel J.A.K.W."/>
            <person name="Kovalchuk A."/>
            <person name="Martin J.F."/>
            <person name="Nierman W.C."/>
            <person name="Nijland J.G."/>
            <person name="Pronk J.T."/>
            <person name="Roubos J.A."/>
            <person name="van der Klei I.J."/>
            <person name="van Peij N.N.M.E."/>
            <person name="Veenhuis M."/>
            <person name="von Doehren H."/>
            <person name="Wagner C."/>
            <person name="Wortman J.R."/>
            <person name="Bovenberg R.A.L."/>
        </authorList>
    </citation>
    <scope>NUCLEOTIDE SEQUENCE [LARGE SCALE GENOMIC DNA]</scope>
    <source>
        <strain evidence="2">ATCC 28089 / DSM 1075 / NRRL 1951 / Wisconsin 54-1255</strain>
    </source>
</reference>